<name>A0ABD1DEF9_CULPP</name>
<gene>
    <name evidence="11" type="ORF">pipiens_009260</name>
</gene>
<protein>
    <recommendedName>
        <fullName evidence="13">Odorant receptor</fullName>
    </recommendedName>
</protein>
<evidence type="ECO:0000256" key="10">
    <source>
        <dbReference type="SAM" id="SignalP"/>
    </source>
</evidence>
<evidence type="ECO:0000256" key="9">
    <source>
        <dbReference type="ARBA" id="ARBA00023224"/>
    </source>
</evidence>
<keyword evidence="12" id="KW-1185">Reference proteome</keyword>
<organism evidence="11 12">
    <name type="scientific">Culex pipiens pipiens</name>
    <name type="common">Northern house mosquito</name>
    <dbReference type="NCBI Taxonomy" id="38569"/>
    <lineage>
        <taxon>Eukaryota</taxon>
        <taxon>Metazoa</taxon>
        <taxon>Ecdysozoa</taxon>
        <taxon>Arthropoda</taxon>
        <taxon>Hexapoda</taxon>
        <taxon>Insecta</taxon>
        <taxon>Pterygota</taxon>
        <taxon>Neoptera</taxon>
        <taxon>Endopterygota</taxon>
        <taxon>Diptera</taxon>
        <taxon>Nematocera</taxon>
        <taxon>Culicoidea</taxon>
        <taxon>Culicidae</taxon>
        <taxon>Culicinae</taxon>
        <taxon>Culicini</taxon>
        <taxon>Culex</taxon>
        <taxon>Culex</taxon>
    </lineage>
</organism>
<comment type="subcellular location">
    <subcellularLocation>
        <location evidence="1">Cell membrane</location>
        <topology evidence="1">Multi-pass membrane protein</topology>
    </subcellularLocation>
</comment>
<evidence type="ECO:0000256" key="3">
    <source>
        <dbReference type="ARBA" id="ARBA00022606"/>
    </source>
</evidence>
<reference evidence="11 12" key="1">
    <citation type="submission" date="2024-05" db="EMBL/GenBank/DDBJ databases">
        <title>Culex pipiens pipiens assembly and annotation.</title>
        <authorList>
            <person name="Alout H."/>
            <person name="Durand T."/>
        </authorList>
    </citation>
    <scope>NUCLEOTIDE SEQUENCE [LARGE SCALE GENOMIC DNA]</scope>
    <source>
        <strain evidence="11">HA-2024</strain>
        <tissue evidence="11">Whole body</tissue>
    </source>
</reference>
<dbReference type="AlphaFoldDB" id="A0ABD1DEF9"/>
<sequence>MATIFLLEHVLRMIVECYVFCHLATLLNEVHSQIADKIMNLDWPEMLHYSEEFPKEYKSVRTSLLIVTIRAQHSLGISCGGIFEMSQDKFALLVRMTYSVLMFLWKFKAL</sequence>
<evidence type="ECO:0000256" key="4">
    <source>
        <dbReference type="ARBA" id="ARBA00022692"/>
    </source>
</evidence>
<keyword evidence="3" id="KW-0716">Sensory transduction</keyword>
<accession>A0ABD1DEF9</accession>
<evidence type="ECO:0000256" key="8">
    <source>
        <dbReference type="ARBA" id="ARBA00023170"/>
    </source>
</evidence>
<dbReference type="PANTHER" id="PTHR21137:SF35">
    <property type="entry name" value="ODORANT RECEPTOR 19A-RELATED"/>
    <property type="match status" value="1"/>
</dbReference>
<evidence type="ECO:0000256" key="2">
    <source>
        <dbReference type="ARBA" id="ARBA00022475"/>
    </source>
</evidence>
<feature type="signal peptide" evidence="10">
    <location>
        <begin position="1"/>
        <end position="17"/>
    </location>
</feature>
<evidence type="ECO:0000313" key="11">
    <source>
        <dbReference type="EMBL" id="KAL1398058.1"/>
    </source>
</evidence>
<feature type="chain" id="PRO_5044759772" description="Odorant receptor" evidence="10">
    <location>
        <begin position="18"/>
        <end position="110"/>
    </location>
</feature>
<keyword evidence="9" id="KW-0807">Transducer</keyword>
<dbReference type="GO" id="GO:0007165">
    <property type="term" value="P:signal transduction"/>
    <property type="evidence" value="ECO:0007669"/>
    <property type="project" value="UniProtKB-KW"/>
</dbReference>
<keyword evidence="8" id="KW-0675">Receptor</keyword>
<evidence type="ECO:0000256" key="5">
    <source>
        <dbReference type="ARBA" id="ARBA00022725"/>
    </source>
</evidence>
<keyword evidence="10" id="KW-0732">Signal</keyword>
<evidence type="ECO:0000256" key="1">
    <source>
        <dbReference type="ARBA" id="ARBA00004651"/>
    </source>
</evidence>
<proteinExistence type="predicted"/>
<evidence type="ECO:0008006" key="13">
    <source>
        <dbReference type="Google" id="ProtNLM"/>
    </source>
</evidence>
<keyword evidence="4" id="KW-0812">Transmembrane</keyword>
<dbReference type="Proteomes" id="UP001562425">
    <property type="component" value="Unassembled WGS sequence"/>
</dbReference>
<keyword evidence="5" id="KW-0552">Olfaction</keyword>
<evidence type="ECO:0000256" key="7">
    <source>
        <dbReference type="ARBA" id="ARBA00023136"/>
    </source>
</evidence>
<keyword evidence="6" id="KW-1133">Transmembrane helix</keyword>
<dbReference type="GO" id="GO:0007608">
    <property type="term" value="P:sensory perception of smell"/>
    <property type="evidence" value="ECO:0007669"/>
    <property type="project" value="UniProtKB-KW"/>
</dbReference>
<comment type="caution">
    <text evidence="11">The sequence shown here is derived from an EMBL/GenBank/DDBJ whole genome shotgun (WGS) entry which is preliminary data.</text>
</comment>
<evidence type="ECO:0000313" key="12">
    <source>
        <dbReference type="Proteomes" id="UP001562425"/>
    </source>
</evidence>
<keyword evidence="7" id="KW-0472">Membrane</keyword>
<evidence type="ECO:0000256" key="6">
    <source>
        <dbReference type="ARBA" id="ARBA00022989"/>
    </source>
</evidence>
<keyword evidence="2" id="KW-1003">Cell membrane</keyword>
<dbReference type="Pfam" id="PF02949">
    <property type="entry name" value="7tm_6"/>
    <property type="match status" value="1"/>
</dbReference>
<dbReference type="InterPro" id="IPR004117">
    <property type="entry name" value="7tm6_olfct_rcpt"/>
</dbReference>
<dbReference type="GO" id="GO:0005886">
    <property type="term" value="C:plasma membrane"/>
    <property type="evidence" value="ECO:0007669"/>
    <property type="project" value="UniProtKB-SubCell"/>
</dbReference>
<dbReference type="EMBL" id="JBEHCU010006037">
    <property type="protein sequence ID" value="KAL1398058.1"/>
    <property type="molecule type" value="Genomic_DNA"/>
</dbReference>
<dbReference type="PANTHER" id="PTHR21137">
    <property type="entry name" value="ODORANT RECEPTOR"/>
    <property type="match status" value="1"/>
</dbReference>